<dbReference type="OrthoDB" id="9794626at2"/>
<keyword evidence="8 19" id="KW-0169">Cobalamin biosynthesis</keyword>
<evidence type="ECO:0000313" key="20">
    <source>
        <dbReference type="EMBL" id="KAA5605749.1"/>
    </source>
</evidence>
<dbReference type="PANTHER" id="PTHR34148">
    <property type="entry name" value="ADENOSYLCOBINAMIDE-GDP RIBAZOLETRANSFERASE"/>
    <property type="match status" value="1"/>
</dbReference>
<dbReference type="GO" id="GO:0009236">
    <property type="term" value="P:cobalamin biosynthetic process"/>
    <property type="evidence" value="ECO:0007669"/>
    <property type="project" value="UniProtKB-UniRule"/>
</dbReference>
<dbReference type="GO" id="GO:0051073">
    <property type="term" value="F:adenosylcobinamide-GDP ribazoletransferase activity"/>
    <property type="evidence" value="ECO:0007669"/>
    <property type="project" value="UniProtKB-UniRule"/>
</dbReference>
<feature type="transmembrane region" description="Helical" evidence="19">
    <location>
        <begin position="188"/>
        <end position="207"/>
    </location>
</feature>
<evidence type="ECO:0000256" key="11">
    <source>
        <dbReference type="ARBA" id="ARBA00022842"/>
    </source>
</evidence>
<comment type="pathway">
    <text evidence="3 19">Cofactor biosynthesis; adenosylcobalamin biosynthesis; adenosylcobalamin from cob(II)yrinate a,c-diamide: step 7/7.</text>
</comment>
<accession>A0A5M6IDB2</accession>
<keyword evidence="21" id="KW-1185">Reference proteome</keyword>
<evidence type="ECO:0000256" key="9">
    <source>
        <dbReference type="ARBA" id="ARBA00022679"/>
    </source>
</evidence>
<feature type="transmembrane region" description="Helical" evidence="19">
    <location>
        <begin position="213"/>
        <end position="232"/>
    </location>
</feature>
<keyword evidence="9 19" id="KW-0808">Transferase</keyword>
<evidence type="ECO:0000256" key="6">
    <source>
        <dbReference type="ARBA" id="ARBA00015850"/>
    </source>
</evidence>
<keyword evidence="11 19" id="KW-0460">Magnesium</keyword>
<keyword evidence="7 19" id="KW-1003">Cell membrane</keyword>
<evidence type="ECO:0000256" key="18">
    <source>
        <dbReference type="ARBA" id="ARBA00049504"/>
    </source>
</evidence>
<evidence type="ECO:0000256" key="17">
    <source>
        <dbReference type="ARBA" id="ARBA00048623"/>
    </source>
</evidence>
<dbReference type="GO" id="GO:0008818">
    <property type="term" value="F:cobalamin 5'-phosphate synthase activity"/>
    <property type="evidence" value="ECO:0007669"/>
    <property type="project" value="UniProtKB-UniRule"/>
</dbReference>
<dbReference type="HAMAP" id="MF_00719">
    <property type="entry name" value="CobS"/>
    <property type="match status" value="1"/>
</dbReference>
<comment type="catalytic activity">
    <reaction evidence="17 19">
        <text>alpha-ribazole + adenosylcob(III)inamide-GDP = adenosylcob(III)alamin + GMP + H(+)</text>
        <dbReference type="Rhea" id="RHEA:16049"/>
        <dbReference type="ChEBI" id="CHEBI:10329"/>
        <dbReference type="ChEBI" id="CHEBI:15378"/>
        <dbReference type="ChEBI" id="CHEBI:18408"/>
        <dbReference type="ChEBI" id="CHEBI:58115"/>
        <dbReference type="ChEBI" id="CHEBI:60487"/>
        <dbReference type="EC" id="2.7.8.26"/>
    </reaction>
</comment>
<feature type="transmembrane region" description="Helical" evidence="19">
    <location>
        <begin position="244"/>
        <end position="264"/>
    </location>
</feature>
<keyword evidence="10 19" id="KW-0812">Transmembrane</keyword>
<comment type="similarity">
    <text evidence="4 19">Belongs to the CobS family.</text>
</comment>
<evidence type="ECO:0000256" key="12">
    <source>
        <dbReference type="ARBA" id="ARBA00022989"/>
    </source>
</evidence>
<evidence type="ECO:0000313" key="21">
    <source>
        <dbReference type="Proteomes" id="UP000324065"/>
    </source>
</evidence>
<keyword evidence="12 19" id="KW-1133">Transmembrane helix</keyword>
<protein>
    <recommendedName>
        <fullName evidence="6 19">Adenosylcobinamide-GDP ribazoletransferase</fullName>
        <ecNumber evidence="5 19">2.7.8.26</ecNumber>
    </recommendedName>
    <alternativeName>
        <fullName evidence="16 19">Cobalamin synthase</fullName>
    </alternativeName>
    <alternativeName>
        <fullName evidence="15 19">Cobalamin-5'-phosphate synthase</fullName>
    </alternativeName>
</protein>
<feature type="transmembrane region" description="Helical" evidence="19">
    <location>
        <begin position="42"/>
        <end position="62"/>
    </location>
</feature>
<dbReference type="InterPro" id="IPR003805">
    <property type="entry name" value="CobS"/>
</dbReference>
<dbReference type="EC" id="2.7.8.26" evidence="5 19"/>
<gene>
    <name evidence="19 20" type="primary">cobS</name>
    <name evidence="20" type="ORF">F1188_08990</name>
</gene>
<dbReference type="NCBIfam" id="TIGR00317">
    <property type="entry name" value="cobS"/>
    <property type="match status" value="1"/>
</dbReference>
<organism evidence="20 21">
    <name type="scientific">Roseospira marina</name>
    <dbReference type="NCBI Taxonomy" id="140057"/>
    <lineage>
        <taxon>Bacteria</taxon>
        <taxon>Pseudomonadati</taxon>
        <taxon>Pseudomonadota</taxon>
        <taxon>Alphaproteobacteria</taxon>
        <taxon>Rhodospirillales</taxon>
        <taxon>Rhodospirillaceae</taxon>
        <taxon>Roseospira</taxon>
    </lineage>
</organism>
<feature type="transmembrane region" description="Helical" evidence="19">
    <location>
        <begin position="117"/>
        <end position="139"/>
    </location>
</feature>
<evidence type="ECO:0000256" key="5">
    <source>
        <dbReference type="ARBA" id="ARBA00013200"/>
    </source>
</evidence>
<evidence type="ECO:0000256" key="8">
    <source>
        <dbReference type="ARBA" id="ARBA00022573"/>
    </source>
</evidence>
<dbReference type="PANTHER" id="PTHR34148:SF1">
    <property type="entry name" value="ADENOSYLCOBINAMIDE-GDP RIBAZOLETRANSFERASE"/>
    <property type="match status" value="1"/>
</dbReference>
<proteinExistence type="inferred from homology"/>
<name>A0A5M6IDB2_9PROT</name>
<evidence type="ECO:0000256" key="19">
    <source>
        <dbReference type="HAMAP-Rule" id="MF_00719"/>
    </source>
</evidence>
<evidence type="ECO:0000256" key="1">
    <source>
        <dbReference type="ARBA" id="ARBA00001946"/>
    </source>
</evidence>
<evidence type="ECO:0000256" key="13">
    <source>
        <dbReference type="ARBA" id="ARBA00023136"/>
    </source>
</evidence>
<evidence type="ECO:0000256" key="2">
    <source>
        <dbReference type="ARBA" id="ARBA00004651"/>
    </source>
</evidence>
<evidence type="ECO:0000256" key="14">
    <source>
        <dbReference type="ARBA" id="ARBA00025228"/>
    </source>
</evidence>
<dbReference type="Proteomes" id="UP000324065">
    <property type="component" value="Unassembled WGS sequence"/>
</dbReference>
<sequence>MATALPSWIGARVNEVHLAVVFLTRLPWFRADWSVSLMSAAWAFPLAGVLLGAVCGLVAGLAMEAGATPLLSAVLAVGAATLFTGCLHEDGVGDTADGIGSGRDRERSLEILRDSRIGTYGLVAIVMTLLIRVSALTMLLEAGSWWAGAMPAWMLAAALGRGTGPLFTRLCPPARADGVGAGAGRPGAVGTVVALLLPLVAGCLTAFGVTGGLMVPLALVAALAPLPWLARLARRRLGGYTGDVIGAAILIVECTALALLAVTWV</sequence>
<dbReference type="RefSeq" id="WP_150062079.1">
    <property type="nucleotide sequence ID" value="NZ_JACHII010000004.1"/>
</dbReference>
<dbReference type="GO" id="GO:0005886">
    <property type="term" value="C:plasma membrane"/>
    <property type="evidence" value="ECO:0007669"/>
    <property type="project" value="UniProtKB-SubCell"/>
</dbReference>
<feature type="transmembrane region" description="Helical" evidence="19">
    <location>
        <begin position="145"/>
        <end position="167"/>
    </location>
</feature>
<keyword evidence="13 19" id="KW-0472">Membrane</keyword>
<evidence type="ECO:0000256" key="15">
    <source>
        <dbReference type="ARBA" id="ARBA00032605"/>
    </source>
</evidence>
<comment type="caution">
    <text evidence="20">The sequence shown here is derived from an EMBL/GenBank/DDBJ whole genome shotgun (WGS) entry which is preliminary data.</text>
</comment>
<comment type="cofactor">
    <cofactor evidence="1 19">
        <name>Mg(2+)</name>
        <dbReference type="ChEBI" id="CHEBI:18420"/>
    </cofactor>
</comment>
<evidence type="ECO:0000256" key="10">
    <source>
        <dbReference type="ARBA" id="ARBA00022692"/>
    </source>
</evidence>
<reference evidence="20 21" key="1">
    <citation type="submission" date="2019-09" db="EMBL/GenBank/DDBJ databases">
        <title>Genome sequence of Roseospira marina, one of the more divergent members of the non-sulfur purple photosynthetic bacterial family, the Rhodospirillaceae.</title>
        <authorList>
            <person name="Meyer T."/>
            <person name="Kyndt J."/>
        </authorList>
    </citation>
    <scope>NUCLEOTIDE SEQUENCE [LARGE SCALE GENOMIC DNA]</scope>
    <source>
        <strain evidence="20 21">DSM 15113</strain>
    </source>
</reference>
<dbReference type="AlphaFoldDB" id="A0A5M6IDB2"/>
<dbReference type="UniPathway" id="UPA00148">
    <property type="reaction ID" value="UER00238"/>
</dbReference>
<comment type="catalytic activity">
    <reaction evidence="18 19">
        <text>alpha-ribazole 5'-phosphate + adenosylcob(III)inamide-GDP = adenosylcob(III)alamin 5'-phosphate + GMP + H(+)</text>
        <dbReference type="Rhea" id="RHEA:23560"/>
        <dbReference type="ChEBI" id="CHEBI:15378"/>
        <dbReference type="ChEBI" id="CHEBI:57918"/>
        <dbReference type="ChEBI" id="CHEBI:58115"/>
        <dbReference type="ChEBI" id="CHEBI:60487"/>
        <dbReference type="ChEBI" id="CHEBI:60493"/>
        <dbReference type="EC" id="2.7.8.26"/>
    </reaction>
</comment>
<evidence type="ECO:0000256" key="4">
    <source>
        <dbReference type="ARBA" id="ARBA00010561"/>
    </source>
</evidence>
<evidence type="ECO:0000256" key="7">
    <source>
        <dbReference type="ARBA" id="ARBA00022475"/>
    </source>
</evidence>
<comment type="function">
    <text evidence="14 19">Joins adenosylcobinamide-GDP and alpha-ribazole to generate adenosylcobalamin (Ado-cobalamin). Also synthesizes adenosylcobalamin 5'-phosphate from adenosylcobinamide-GDP and alpha-ribazole 5'-phosphate.</text>
</comment>
<evidence type="ECO:0000256" key="16">
    <source>
        <dbReference type="ARBA" id="ARBA00032853"/>
    </source>
</evidence>
<dbReference type="Pfam" id="PF02654">
    <property type="entry name" value="CobS"/>
    <property type="match status" value="1"/>
</dbReference>
<evidence type="ECO:0000256" key="3">
    <source>
        <dbReference type="ARBA" id="ARBA00004663"/>
    </source>
</evidence>
<dbReference type="EMBL" id="VWPJ01000007">
    <property type="protein sequence ID" value="KAA5605749.1"/>
    <property type="molecule type" value="Genomic_DNA"/>
</dbReference>
<comment type="subcellular location">
    <subcellularLocation>
        <location evidence="2 19">Cell membrane</location>
        <topology evidence="2 19">Multi-pass membrane protein</topology>
    </subcellularLocation>
</comment>